<feature type="compositionally biased region" description="Basic and acidic residues" evidence="7">
    <location>
        <begin position="1"/>
        <end position="16"/>
    </location>
</feature>
<keyword evidence="4" id="KW-0853">WD repeat</keyword>
<protein>
    <recommendedName>
        <fullName evidence="9">BOP1 N-terminal domain-containing protein</fullName>
    </recommendedName>
</protein>
<evidence type="ECO:0000256" key="4">
    <source>
        <dbReference type="ARBA" id="ARBA00022574"/>
    </source>
</evidence>
<dbReference type="EMBL" id="QGKV02000649">
    <property type="protein sequence ID" value="KAF3581397.1"/>
    <property type="molecule type" value="Genomic_DNA"/>
</dbReference>
<evidence type="ECO:0000256" key="1">
    <source>
        <dbReference type="ARBA" id="ARBA00004604"/>
    </source>
</evidence>
<keyword evidence="8" id="KW-0472">Membrane</keyword>
<name>A0ABQ7DV07_BRACR</name>
<evidence type="ECO:0000259" key="9">
    <source>
        <dbReference type="SMART" id="SM01035"/>
    </source>
</evidence>
<comment type="caution">
    <text evidence="10">The sequence shown here is derived from an EMBL/GenBank/DDBJ whole genome shotgun (WGS) entry which is preliminary data.</text>
</comment>
<keyword evidence="8" id="KW-1133">Transmembrane helix</keyword>
<feature type="compositionally biased region" description="Basic and acidic residues" evidence="7">
    <location>
        <begin position="351"/>
        <end position="367"/>
    </location>
</feature>
<evidence type="ECO:0000256" key="7">
    <source>
        <dbReference type="SAM" id="MobiDB-lite"/>
    </source>
</evidence>
<sequence length="375" mass="42790">MTKKKSEGANEDQTRETKKKSASAVKSSQKEKPVVAKQVKSSKEEEEEDLLLDSATDSDYDGDVFFLLLLLLLLFVHFVNSEFCDFFQSLSGSLNSDDFDSDVFDSEDDASQRETEGGGKDSSEDELELHGHEGSDDDDEGEQVDSENGEEEDGSDEGSEEREVAEESDSSEDEVAPRNTVGDVPLEWYKDEKHIGYDITGKKITKKEKQDKLDSFLANMDDSKNWRKIYDEYNDEEVELTKEESKLIRRMLKGEAPHADFDPYAPYVDWFKWDDAMHPLSSAPEPKRRFIPSKWEAKKVVKYVRAIRKGLIKFDKPEEEPNVYLLWGDDSASDQKSKHLTYIPPPKLKLPGHEESYNPSSRRDTRCCHTPALNA</sequence>
<keyword evidence="8" id="KW-0812">Transmembrane</keyword>
<evidence type="ECO:0000256" key="5">
    <source>
        <dbReference type="ARBA" id="ARBA00022737"/>
    </source>
</evidence>
<dbReference type="Pfam" id="PF08145">
    <property type="entry name" value="BOP1NT"/>
    <property type="match status" value="1"/>
</dbReference>
<accession>A0ABQ7DV07</accession>
<organism evidence="10 11">
    <name type="scientific">Brassica cretica</name>
    <name type="common">Mustard</name>
    <dbReference type="NCBI Taxonomy" id="69181"/>
    <lineage>
        <taxon>Eukaryota</taxon>
        <taxon>Viridiplantae</taxon>
        <taxon>Streptophyta</taxon>
        <taxon>Embryophyta</taxon>
        <taxon>Tracheophyta</taxon>
        <taxon>Spermatophyta</taxon>
        <taxon>Magnoliopsida</taxon>
        <taxon>eudicotyledons</taxon>
        <taxon>Gunneridae</taxon>
        <taxon>Pentapetalae</taxon>
        <taxon>rosids</taxon>
        <taxon>malvids</taxon>
        <taxon>Brassicales</taxon>
        <taxon>Brassicaceae</taxon>
        <taxon>Brassiceae</taxon>
        <taxon>Brassica</taxon>
    </lineage>
</organism>
<keyword evidence="6" id="KW-0539">Nucleus</keyword>
<comment type="subcellular location">
    <subcellularLocation>
        <location evidence="1">Nucleus</location>
        <location evidence="1">Nucleolus</location>
    </subcellularLocation>
</comment>
<dbReference type="InterPro" id="IPR028598">
    <property type="entry name" value="BOP1/Erb1"/>
</dbReference>
<evidence type="ECO:0000313" key="11">
    <source>
        <dbReference type="Proteomes" id="UP000266723"/>
    </source>
</evidence>
<feature type="region of interest" description="Disordered" evidence="7">
    <location>
        <begin position="333"/>
        <end position="375"/>
    </location>
</feature>
<dbReference type="InterPro" id="IPR012953">
    <property type="entry name" value="BOP1_N_dom"/>
</dbReference>
<dbReference type="PANTHER" id="PTHR17605">
    <property type="entry name" value="RIBOSOME BIOGENESIS PROTEIN BOP1 BLOCK OF PROLIFERATION 1 PROTEIN"/>
    <property type="match status" value="1"/>
</dbReference>
<evidence type="ECO:0000256" key="6">
    <source>
        <dbReference type="ARBA" id="ARBA00023242"/>
    </source>
</evidence>
<keyword evidence="11" id="KW-1185">Reference proteome</keyword>
<evidence type="ECO:0000313" key="10">
    <source>
        <dbReference type="EMBL" id="KAF3581397.1"/>
    </source>
</evidence>
<dbReference type="PANTHER" id="PTHR17605:SF0">
    <property type="entry name" value="RIBOSOME BIOGENESIS PROTEIN BOP1"/>
    <property type="match status" value="1"/>
</dbReference>
<feature type="region of interest" description="Disordered" evidence="7">
    <location>
        <begin position="1"/>
        <end position="50"/>
    </location>
</feature>
<keyword evidence="5" id="KW-0677">Repeat</keyword>
<keyword evidence="2" id="KW-0690">Ribosome biogenesis</keyword>
<keyword evidence="3" id="KW-0698">rRNA processing</keyword>
<gene>
    <name evidence="10" type="ORF">DY000_02028753</name>
</gene>
<feature type="transmembrane region" description="Helical" evidence="8">
    <location>
        <begin position="64"/>
        <end position="80"/>
    </location>
</feature>
<evidence type="ECO:0000256" key="2">
    <source>
        <dbReference type="ARBA" id="ARBA00022517"/>
    </source>
</evidence>
<dbReference type="Proteomes" id="UP000266723">
    <property type="component" value="Unassembled WGS sequence"/>
</dbReference>
<feature type="compositionally biased region" description="Basic and acidic residues" evidence="7">
    <location>
        <begin position="110"/>
        <end position="134"/>
    </location>
</feature>
<dbReference type="SMART" id="SM01035">
    <property type="entry name" value="BOP1NT"/>
    <property type="match status" value="1"/>
</dbReference>
<feature type="region of interest" description="Disordered" evidence="7">
    <location>
        <begin position="101"/>
        <end position="183"/>
    </location>
</feature>
<feature type="domain" description="BOP1 N-terminal" evidence="9">
    <location>
        <begin position="189"/>
        <end position="371"/>
    </location>
</feature>
<evidence type="ECO:0000256" key="3">
    <source>
        <dbReference type="ARBA" id="ARBA00022552"/>
    </source>
</evidence>
<reference evidence="10 11" key="1">
    <citation type="journal article" date="2020" name="BMC Genomics">
        <title>Intraspecific diversification of the crop wild relative Brassica cretica Lam. using demographic model selection.</title>
        <authorList>
            <person name="Kioukis A."/>
            <person name="Michalopoulou V.A."/>
            <person name="Briers L."/>
            <person name="Pirintsos S."/>
            <person name="Studholme D.J."/>
            <person name="Pavlidis P."/>
            <person name="Sarris P.F."/>
        </authorList>
    </citation>
    <scope>NUCLEOTIDE SEQUENCE [LARGE SCALE GENOMIC DNA]</scope>
    <source>
        <strain evidence="11">cv. PFS-1207/04</strain>
    </source>
</reference>
<proteinExistence type="predicted"/>
<evidence type="ECO:0000256" key="8">
    <source>
        <dbReference type="SAM" id="Phobius"/>
    </source>
</evidence>
<feature type="compositionally biased region" description="Acidic residues" evidence="7">
    <location>
        <begin position="135"/>
        <end position="174"/>
    </location>
</feature>